<dbReference type="Pfam" id="PF13561">
    <property type="entry name" value="adh_short_C2"/>
    <property type="match status" value="1"/>
</dbReference>
<dbReference type="Gene3D" id="3.40.50.720">
    <property type="entry name" value="NAD(P)-binding Rossmann-like Domain"/>
    <property type="match status" value="1"/>
</dbReference>
<evidence type="ECO:0000313" key="3">
    <source>
        <dbReference type="EMBL" id="CAB4681525.1"/>
    </source>
</evidence>
<name>A0A6J6N9J6_9ZZZZ</name>
<evidence type="ECO:0000313" key="4">
    <source>
        <dbReference type="EMBL" id="CAB4706865.1"/>
    </source>
</evidence>
<dbReference type="PANTHER" id="PTHR43477:SF1">
    <property type="entry name" value="DIHYDROANTICAPSIN 7-DEHYDROGENASE"/>
    <property type="match status" value="1"/>
</dbReference>
<dbReference type="PROSITE" id="PS00061">
    <property type="entry name" value="ADH_SHORT"/>
    <property type="match status" value="1"/>
</dbReference>
<dbReference type="CDD" id="cd05233">
    <property type="entry name" value="SDR_c"/>
    <property type="match status" value="1"/>
</dbReference>
<dbReference type="EMBL" id="CAEZXB010000025">
    <property type="protein sequence ID" value="CAB4681525.1"/>
    <property type="molecule type" value="Genomic_DNA"/>
</dbReference>
<dbReference type="PANTHER" id="PTHR43477">
    <property type="entry name" value="DIHYDROANTICAPSIN 7-DEHYDROGENASE"/>
    <property type="match status" value="1"/>
</dbReference>
<dbReference type="PRINTS" id="PR00080">
    <property type="entry name" value="SDRFAMILY"/>
</dbReference>
<evidence type="ECO:0000313" key="5">
    <source>
        <dbReference type="EMBL" id="CAB4845533.1"/>
    </source>
</evidence>
<organism evidence="3">
    <name type="scientific">freshwater metagenome</name>
    <dbReference type="NCBI Taxonomy" id="449393"/>
    <lineage>
        <taxon>unclassified sequences</taxon>
        <taxon>metagenomes</taxon>
        <taxon>ecological metagenomes</taxon>
    </lineage>
</organism>
<dbReference type="InterPro" id="IPR020904">
    <property type="entry name" value="Sc_DH/Rdtase_CS"/>
</dbReference>
<dbReference type="EMBL" id="CAFBRC010000048">
    <property type="protein sequence ID" value="CAB5075747.1"/>
    <property type="molecule type" value="Genomic_DNA"/>
</dbReference>
<dbReference type="SUPFAM" id="SSF51735">
    <property type="entry name" value="NAD(P)-binding Rossmann-fold domains"/>
    <property type="match status" value="1"/>
</dbReference>
<protein>
    <submittedName>
        <fullName evidence="3">Unannotated protein</fullName>
    </submittedName>
</protein>
<dbReference type="AlphaFoldDB" id="A0A6J6N9J6"/>
<keyword evidence="2" id="KW-0560">Oxidoreductase</keyword>
<evidence type="ECO:0000256" key="2">
    <source>
        <dbReference type="ARBA" id="ARBA00023002"/>
    </source>
</evidence>
<dbReference type="EMBL" id="CAEZXN010000049">
    <property type="protein sequence ID" value="CAB4706865.1"/>
    <property type="molecule type" value="Genomic_DNA"/>
</dbReference>
<dbReference type="InterPro" id="IPR002347">
    <property type="entry name" value="SDR_fam"/>
</dbReference>
<dbReference type="EMBL" id="CAFBAA010000069">
    <property type="protein sequence ID" value="CAB4845533.1"/>
    <property type="molecule type" value="Genomic_DNA"/>
</dbReference>
<comment type="similarity">
    <text evidence="1">Belongs to the short-chain dehydrogenases/reductases (SDR) family.</text>
</comment>
<dbReference type="FunFam" id="3.40.50.720:FF:000084">
    <property type="entry name" value="Short-chain dehydrogenase reductase"/>
    <property type="match status" value="1"/>
</dbReference>
<evidence type="ECO:0000313" key="6">
    <source>
        <dbReference type="EMBL" id="CAB5075747.1"/>
    </source>
</evidence>
<accession>A0A6J6N9J6</accession>
<sequence length="248" mass="25542">MVDERIALGAIVTGGSSGIGLATIQMLSARGYVAASFDLNPPADPGIPFFKCDVSAQESVSGAVAGFIELHGGIDLVVNCAAISSGGDVSKNSDEEWAQSFNVNVTGIARVVRNALPHLRNSDCPVIVNVASIASHKGIIDRVLYSATKGAVSAMTLAMAADFLKEHIRVNAVAPGTADTPWVARLLAKADDPVAAKVALEARQPIGRLISADEIALAICYLADPRADSTTGVVLDVDGGMHNLAAGR</sequence>
<evidence type="ECO:0000256" key="1">
    <source>
        <dbReference type="ARBA" id="ARBA00006484"/>
    </source>
</evidence>
<dbReference type="InterPro" id="IPR051122">
    <property type="entry name" value="SDR_DHRS6-like"/>
</dbReference>
<reference evidence="3" key="1">
    <citation type="submission" date="2020-05" db="EMBL/GenBank/DDBJ databases">
        <authorList>
            <person name="Chiriac C."/>
            <person name="Salcher M."/>
            <person name="Ghai R."/>
            <person name="Kavagutti S V."/>
        </authorList>
    </citation>
    <scope>NUCLEOTIDE SEQUENCE</scope>
</reference>
<dbReference type="InterPro" id="IPR036291">
    <property type="entry name" value="NAD(P)-bd_dom_sf"/>
</dbReference>
<gene>
    <name evidence="3" type="ORF">UFOPK2342_01194</name>
    <name evidence="4" type="ORF">UFOPK2423_01491</name>
    <name evidence="5" type="ORF">UFOPK3266_01660</name>
    <name evidence="6" type="ORF">UFOPK4367_00852</name>
</gene>
<dbReference type="GO" id="GO:0016491">
    <property type="term" value="F:oxidoreductase activity"/>
    <property type="evidence" value="ECO:0007669"/>
    <property type="project" value="UniProtKB-KW"/>
</dbReference>
<dbReference type="PRINTS" id="PR00081">
    <property type="entry name" value="GDHRDH"/>
</dbReference>
<proteinExistence type="inferred from homology"/>